<proteinExistence type="predicted"/>
<feature type="chain" id="PRO_5005554146" evidence="2">
    <location>
        <begin position="22"/>
        <end position="514"/>
    </location>
</feature>
<keyword evidence="4" id="KW-1185">Reference proteome</keyword>
<feature type="region of interest" description="Disordered" evidence="1">
    <location>
        <begin position="340"/>
        <end position="413"/>
    </location>
</feature>
<dbReference type="PATRIC" id="fig|1317121.7.peg.3389"/>
<accession>A0A0L1JPT7</accession>
<dbReference type="AlphaFoldDB" id="A0A0L1JPT7"/>
<keyword evidence="2" id="KW-0732">Signal</keyword>
<protein>
    <submittedName>
        <fullName evidence="3">Uncharacterized protein</fullName>
    </submittedName>
</protein>
<name>A0A0L1JPT7_9RHOB</name>
<evidence type="ECO:0000256" key="1">
    <source>
        <dbReference type="SAM" id="MobiDB-lite"/>
    </source>
</evidence>
<evidence type="ECO:0000313" key="3">
    <source>
        <dbReference type="EMBL" id="KNG93413.1"/>
    </source>
</evidence>
<gene>
    <name evidence="3" type="ORF">ATO11_13385</name>
</gene>
<feature type="signal peptide" evidence="2">
    <location>
        <begin position="1"/>
        <end position="21"/>
    </location>
</feature>
<dbReference type="EMBL" id="AQQZ01000005">
    <property type="protein sequence ID" value="KNG93413.1"/>
    <property type="molecule type" value="Genomic_DNA"/>
</dbReference>
<evidence type="ECO:0000313" key="4">
    <source>
        <dbReference type="Proteomes" id="UP000036938"/>
    </source>
</evidence>
<comment type="caution">
    <text evidence="3">The sequence shown here is derived from an EMBL/GenBank/DDBJ whole genome shotgun (WGS) entry which is preliminary data.</text>
</comment>
<sequence length="514" mass="54760">MKTTLAVLSALFVAAASPALAQSQPVQTASVPAQGFESENAILDTSIPFAAGAREARQELRGAFGWSTFQEGQVNGIYFRFDPDGYARFATTPRLDTDVFEVICRPRTLSCMGRKGELSVALTGAGQVQIGLQTRVAGDRYFLSEGVSEVEVPDRILQPLDSRLEALMGTGGALVVRRGEQVAARISLNGFEAVAAYLRWIAARQDYAVLPRNWPVPGARRLVAQPLQTEVQALSPVTSVPSAAGVAEAQLFDPLATPQAAPQPALPSREVAEVRGELNMLRKMLLDQQANQAPVDTGGSRWAQGPVVPAASSGDTRLLELERSNQMLMHELQRLRAMQGGGGLQDQGMMQPRSPAQAPPLDASAGDRWPRLDGGTGRAPGLLGQDQALLPSASAPRAAPNTMEGSAHADPATVARQTADRLEYLMTEIGLDARTALLLIQSSGEADIGSPASEDGSYQDALVSDILAELQEQMPVVDTPMSQAEPDMAALQGAIPADEFMLLSDYFRSVMPRP</sequence>
<dbReference type="OrthoDB" id="7836604at2"/>
<evidence type="ECO:0000256" key="2">
    <source>
        <dbReference type="SAM" id="SignalP"/>
    </source>
</evidence>
<dbReference type="Proteomes" id="UP000036938">
    <property type="component" value="Unassembled WGS sequence"/>
</dbReference>
<dbReference type="STRING" id="1317121.ATO11_13385"/>
<dbReference type="RefSeq" id="WP_050531386.1">
    <property type="nucleotide sequence ID" value="NZ_AQQZ01000005.1"/>
</dbReference>
<feature type="compositionally biased region" description="Low complexity" evidence="1">
    <location>
        <begin position="388"/>
        <end position="400"/>
    </location>
</feature>
<organism evidence="3 4">
    <name type="scientific">Pseudaestuariivita atlantica</name>
    <dbReference type="NCBI Taxonomy" id="1317121"/>
    <lineage>
        <taxon>Bacteria</taxon>
        <taxon>Pseudomonadati</taxon>
        <taxon>Pseudomonadota</taxon>
        <taxon>Alphaproteobacteria</taxon>
        <taxon>Rhodobacterales</taxon>
        <taxon>Paracoccaceae</taxon>
        <taxon>Pseudaestuariivita</taxon>
    </lineage>
</organism>
<feature type="region of interest" description="Disordered" evidence="1">
    <location>
        <begin position="291"/>
        <end position="314"/>
    </location>
</feature>
<reference evidence="3 4" key="1">
    <citation type="journal article" date="2015" name="Int. J. Syst. Evol. Microbiol.">
        <title>Aestuariivita atlantica sp. nov., isolated from deep sea sediment of the Atlantic Ocean.</title>
        <authorList>
            <person name="Li G."/>
            <person name="Lai Q."/>
            <person name="Du Y."/>
            <person name="Liu X."/>
            <person name="Sun F."/>
            <person name="Shao Z."/>
        </authorList>
    </citation>
    <scope>NUCLEOTIDE SEQUENCE [LARGE SCALE GENOMIC DNA]</scope>
    <source>
        <strain evidence="3 4">22II-S11-z3</strain>
    </source>
</reference>